<name>A0AAW0HIV8_MYOGA</name>
<organism evidence="1 2">
    <name type="scientific">Myodes glareolus</name>
    <name type="common">Bank vole</name>
    <name type="synonym">Clethrionomys glareolus</name>
    <dbReference type="NCBI Taxonomy" id="447135"/>
    <lineage>
        <taxon>Eukaryota</taxon>
        <taxon>Metazoa</taxon>
        <taxon>Chordata</taxon>
        <taxon>Craniata</taxon>
        <taxon>Vertebrata</taxon>
        <taxon>Euteleostomi</taxon>
        <taxon>Mammalia</taxon>
        <taxon>Eutheria</taxon>
        <taxon>Euarchontoglires</taxon>
        <taxon>Glires</taxon>
        <taxon>Rodentia</taxon>
        <taxon>Myomorpha</taxon>
        <taxon>Muroidea</taxon>
        <taxon>Cricetidae</taxon>
        <taxon>Arvicolinae</taxon>
        <taxon>Myodes</taxon>
    </lineage>
</organism>
<comment type="caution">
    <text evidence="1">The sequence shown here is derived from an EMBL/GenBank/DDBJ whole genome shotgun (WGS) entry which is preliminary data.</text>
</comment>
<gene>
    <name evidence="1" type="ORF">U0070_011619</name>
</gene>
<reference evidence="1 2" key="1">
    <citation type="journal article" date="2023" name="bioRxiv">
        <title>Conserved and derived expression patterns and positive selection on dental genes reveal complex evolutionary context of ever-growing rodent molars.</title>
        <authorList>
            <person name="Calamari Z.T."/>
            <person name="Song A."/>
            <person name="Cohen E."/>
            <person name="Akter M."/>
            <person name="Roy R.D."/>
            <person name="Hallikas O."/>
            <person name="Christensen M.M."/>
            <person name="Li P."/>
            <person name="Marangoni P."/>
            <person name="Jernvall J."/>
            <person name="Klein O.D."/>
        </authorList>
    </citation>
    <scope>NUCLEOTIDE SEQUENCE [LARGE SCALE GENOMIC DNA]</scope>
    <source>
        <strain evidence="1">V071</strain>
    </source>
</reference>
<dbReference type="Proteomes" id="UP001488838">
    <property type="component" value="Unassembled WGS sequence"/>
</dbReference>
<keyword evidence="2" id="KW-1185">Reference proteome</keyword>
<sequence length="196" mass="21278">MAKVTLLRFSPGLEPDLLELEVNKALFSVDIFVASTHMILRDAPAWDEAQLRGRKDSRAGAEALLLKKTEQAAAVMEVPSCTVLQRAHHQLGVLLAEIGTQPTIPVNHTLVKDRTLQSSPACHLLPELTSVGSLTASPWISTASNKAFGVEELLLKLHLSISCIIRSAGYGLCVAIRAVKLPSKEAISDCTFLIFW</sequence>
<proteinExistence type="predicted"/>
<accession>A0AAW0HIV8</accession>
<dbReference type="AlphaFoldDB" id="A0AAW0HIV8"/>
<evidence type="ECO:0000313" key="1">
    <source>
        <dbReference type="EMBL" id="KAK7802683.1"/>
    </source>
</evidence>
<dbReference type="EMBL" id="JBBHLL010000450">
    <property type="protein sequence ID" value="KAK7802683.1"/>
    <property type="molecule type" value="Genomic_DNA"/>
</dbReference>
<evidence type="ECO:0000313" key="2">
    <source>
        <dbReference type="Proteomes" id="UP001488838"/>
    </source>
</evidence>
<protein>
    <submittedName>
        <fullName evidence="1">Uncharacterized protein</fullName>
    </submittedName>
</protein>